<evidence type="ECO:0000313" key="2">
    <source>
        <dbReference type="Proteomes" id="UP000694892"/>
    </source>
</evidence>
<evidence type="ECO:0000313" key="1">
    <source>
        <dbReference type="EMBL" id="OCT64085.1"/>
    </source>
</evidence>
<organism evidence="1 2">
    <name type="scientific">Xenopus laevis</name>
    <name type="common">African clawed frog</name>
    <dbReference type="NCBI Taxonomy" id="8355"/>
    <lineage>
        <taxon>Eukaryota</taxon>
        <taxon>Metazoa</taxon>
        <taxon>Chordata</taxon>
        <taxon>Craniata</taxon>
        <taxon>Vertebrata</taxon>
        <taxon>Euteleostomi</taxon>
        <taxon>Amphibia</taxon>
        <taxon>Batrachia</taxon>
        <taxon>Anura</taxon>
        <taxon>Pipoidea</taxon>
        <taxon>Pipidae</taxon>
        <taxon>Xenopodinae</taxon>
        <taxon>Xenopus</taxon>
        <taxon>Xenopus</taxon>
    </lineage>
</organism>
<dbReference type="EMBL" id="CM004482">
    <property type="protein sequence ID" value="OCT64085.1"/>
    <property type="molecule type" value="Genomic_DNA"/>
</dbReference>
<dbReference type="AlphaFoldDB" id="A0A974H4H0"/>
<name>A0A974H4H0_XENLA</name>
<sequence>MGQMTGNCRQGKRHLYTIALSSTEQAGWMADAGAAGSSSSPPTISAERMLAKNSWTDTIRCYETGELAASCPPLGDRDLVSANQQQITHIPAPHG</sequence>
<protein>
    <submittedName>
        <fullName evidence="1">Uncharacterized protein</fullName>
    </submittedName>
</protein>
<dbReference type="Proteomes" id="UP000694892">
    <property type="component" value="Chromosome 9_10L"/>
</dbReference>
<reference evidence="2" key="1">
    <citation type="journal article" date="2016" name="Nature">
        <title>Genome evolution in the allotetraploid frog Xenopus laevis.</title>
        <authorList>
            <person name="Session A.M."/>
            <person name="Uno Y."/>
            <person name="Kwon T."/>
            <person name="Chapman J.A."/>
            <person name="Toyoda A."/>
            <person name="Takahashi S."/>
            <person name="Fukui A."/>
            <person name="Hikosaka A."/>
            <person name="Suzuki A."/>
            <person name="Kondo M."/>
            <person name="van Heeringen S.J."/>
            <person name="Quigley I."/>
            <person name="Heinz S."/>
            <person name="Ogino H."/>
            <person name="Ochi H."/>
            <person name="Hellsten U."/>
            <person name="Lyons J.B."/>
            <person name="Simakov O."/>
            <person name="Putnam N."/>
            <person name="Stites J."/>
            <person name="Kuroki Y."/>
            <person name="Tanaka T."/>
            <person name="Michiue T."/>
            <person name="Watanabe M."/>
            <person name="Bogdanovic O."/>
            <person name="Lister R."/>
            <person name="Georgiou G."/>
            <person name="Paranjpe S.S."/>
            <person name="van Kruijsbergen I."/>
            <person name="Shu S."/>
            <person name="Carlson J."/>
            <person name="Kinoshita T."/>
            <person name="Ohta Y."/>
            <person name="Mawaribuchi S."/>
            <person name="Jenkins J."/>
            <person name="Grimwood J."/>
            <person name="Schmutz J."/>
            <person name="Mitros T."/>
            <person name="Mozaffari S.V."/>
            <person name="Suzuki Y."/>
            <person name="Haramoto Y."/>
            <person name="Yamamoto T.S."/>
            <person name="Takagi C."/>
            <person name="Heald R."/>
            <person name="Miller K."/>
            <person name="Haudenschild C."/>
            <person name="Kitzman J."/>
            <person name="Nakayama T."/>
            <person name="Izutsu Y."/>
            <person name="Robert J."/>
            <person name="Fortriede J."/>
            <person name="Burns K."/>
            <person name="Lotay V."/>
            <person name="Karimi K."/>
            <person name="Yasuoka Y."/>
            <person name="Dichmann D.S."/>
            <person name="Flajnik M.F."/>
            <person name="Houston D.W."/>
            <person name="Shendure J."/>
            <person name="DuPasquier L."/>
            <person name="Vize P.D."/>
            <person name="Zorn A.M."/>
            <person name="Ito M."/>
            <person name="Marcotte E.M."/>
            <person name="Wallingford J.B."/>
            <person name="Ito Y."/>
            <person name="Asashima M."/>
            <person name="Ueno N."/>
            <person name="Matsuda Y."/>
            <person name="Veenstra G.J."/>
            <person name="Fujiyama A."/>
            <person name="Harland R.M."/>
            <person name="Taira M."/>
            <person name="Rokhsar D.S."/>
        </authorList>
    </citation>
    <scope>NUCLEOTIDE SEQUENCE [LARGE SCALE GENOMIC DNA]</scope>
    <source>
        <strain evidence="2">J</strain>
    </source>
</reference>
<accession>A0A974H4H0</accession>
<gene>
    <name evidence="1" type="ORF">XELAEV_18045187mg</name>
</gene>
<proteinExistence type="predicted"/>